<feature type="non-terminal residue" evidence="3">
    <location>
        <position position="403"/>
    </location>
</feature>
<evidence type="ECO:0000256" key="1">
    <source>
        <dbReference type="ARBA" id="ARBA00022679"/>
    </source>
</evidence>
<sequence length="403" mass="44492">MLSVKTPTARLPYESRTRVLRRSLSLCVGLLFVGLTSVSAQAQSVELPKRVPAPFMSYQGAGWLERPERVAEEMPDEMVAMMGLEDGDVVADIGAGSGYFTRRMARIVAPTGTVYAVDIQPEMLEILQGHVEEEGVTGVVPVLSEFDDPKLPEGEIDWILLVDVYHEFGNHEAMLAKMLEALKSDGRVALLEYRVEDGSGDHIKGDHRMSVRQVLSEWGPAGFELVELHEFLPSQHMFIFRPSGGEGMAHYDLLEAIREGHIEMVSSDLGAETVELTIRRTRPEPMVITLPVGTYFETPGRASDLIALRDGVVVLLEDGPEVWRVLARNVQATLPAPGPQDEFEIQSADGRVGMRDVMWLYQGMNLQPEIEPLIQQLSLSIASGNPGYAELAELASRTPYAPE</sequence>
<dbReference type="Gene3D" id="3.40.50.150">
    <property type="entry name" value="Vaccinia Virus protein VP39"/>
    <property type="match status" value="1"/>
</dbReference>
<dbReference type="PANTHER" id="PTHR43861:SF3">
    <property type="entry name" value="PUTATIVE (AFU_ORTHOLOGUE AFUA_2G14390)-RELATED"/>
    <property type="match status" value="1"/>
</dbReference>
<dbReference type="Pfam" id="PF13847">
    <property type="entry name" value="Methyltransf_31"/>
    <property type="match status" value="1"/>
</dbReference>
<keyword evidence="1" id="KW-0808">Transferase</keyword>
<dbReference type="CDD" id="cd02440">
    <property type="entry name" value="AdoMet_MTases"/>
    <property type="match status" value="1"/>
</dbReference>
<organism evidence="3">
    <name type="scientific">marine metagenome</name>
    <dbReference type="NCBI Taxonomy" id="408172"/>
    <lineage>
        <taxon>unclassified sequences</taxon>
        <taxon>metagenomes</taxon>
        <taxon>ecological metagenomes</taxon>
    </lineage>
</organism>
<proteinExistence type="predicted"/>
<evidence type="ECO:0000313" key="3">
    <source>
        <dbReference type="EMBL" id="SUZ83508.1"/>
    </source>
</evidence>
<dbReference type="InterPro" id="IPR029063">
    <property type="entry name" value="SAM-dependent_MTases_sf"/>
</dbReference>
<dbReference type="EMBL" id="UINC01001553">
    <property type="protein sequence ID" value="SUZ83508.1"/>
    <property type="molecule type" value="Genomic_DNA"/>
</dbReference>
<dbReference type="GO" id="GO:0016740">
    <property type="term" value="F:transferase activity"/>
    <property type="evidence" value="ECO:0007669"/>
    <property type="project" value="UniProtKB-KW"/>
</dbReference>
<gene>
    <name evidence="3" type="ORF">METZ01_LOCUS36362</name>
</gene>
<evidence type="ECO:0000259" key="2">
    <source>
        <dbReference type="Pfam" id="PF13847"/>
    </source>
</evidence>
<dbReference type="SUPFAM" id="SSF53335">
    <property type="entry name" value="S-adenosyl-L-methionine-dependent methyltransferases"/>
    <property type="match status" value="1"/>
</dbReference>
<feature type="domain" description="Methyltransferase" evidence="2">
    <location>
        <begin position="85"/>
        <end position="208"/>
    </location>
</feature>
<reference evidence="3" key="1">
    <citation type="submission" date="2018-05" db="EMBL/GenBank/DDBJ databases">
        <authorList>
            <person name="Lanie J.A."/>
            <person name="Ng W.-L."/>
            <person name="Kazmierczak K.M."/>
            <person name="Andrzejewski T.M."/>
            <person name="Davidsen T.M."/>
            <person name="Wayne K.J."/>
            <person name="Tettelin H."/>
            <person name="Glass J.I."/>
            <person name="Rusch D."/>
            <person name="Podicherti R."/>
            <person name="Tsui H.-C.T."/>
            <person name="Winkler M.E."/>
        </authorList>
    </citation>
    <scope>NUCLEOTIDE SEQUENCE</scope>
</reference>
<dbReference type="PANTHER" id="PTHR43861">
    <property type="entry name" value="TRANS-ACONITATE 2-METHYLTRANSFERASE-RELATED"/>
    <property type="match status" value="1"/>
</dbReference>
<accession>A0A381QY84</accession>
<protein>
    <recommendedName>
        <fullName evidence="2">Methyltransferase domain-containing protein</fullName>
    </recommendedName>
</protein>
<dbReference type="InterPro" id="IPR025714">
    <property type="entry name" value="Methyltranfer_dom"/>
</dbReference>
<name>A0A381QY84_9ZZZZ</name>
<dbReference type="AlphaFoldDB" id="A0A381QY84"/>